<dbReference type="Proteomes" id="UP000266677">
    <property type="component" value="Unassembled WGS sequence"/>
</dbReference>
<reference evidence="7 8" key="1">
    <citation type="submission" date="2018-09" db="EMBL/GenBank/DDBJ databases">
        <title>YIM PH21274 draft genome.</title>
        <authorList>
            <person name="Miao C."/>
        </authorList>
    </citation>
    <scope>NUCLEOTIDE SEQUENCE [LARGE SCALE GENOMIC DNA]</scope>
    <source>
        <strain evidence="7 8">YIM PH 21724</strain>
    </source>
</reference>
<dbReference type="RefSeq" id="WP_120043049.1">
    <property type="nucleotide sequence ID" value="NZ_QZFU01000028.1"/>
</dbReference>
<feature type="transmembrane region" description="Helical" evidence="5">
    <location>
        <begin position="464"/>
        <end position="487"/>
    </location>
</feature>
<feature type="transmembrane region" description="Helical" evidence="5">
    <location>
        <begin position="144"/>
        <end position="166"/>
    </location>
</feature>
<dbReference type="GO" id="GO:0022857">
    <property type="term" value="F:transmembrane transporter activity"/>
    <property type="evidence" value="ECO:0007669"/>
    <property type="project" value="InterPro"/>
</dbReference>
<sequence>MDPSPATTARPAVFWLGVALTVVGAALHLPMYLMARDMGYRLVGMPMSPDMLVGMALLVLGVGLSIHGLVPARNAVRPSPVRLSVAPLDDAPIRPAHIALLLALAAAVTIDVMKPVALAFTAPGAAAEYGLRGPLHPTADALPIALYPLFGITGTMLGAFLWGFLGDRIGRRASILLAGVLFIATSTCGAMPEYWMNLAMCLAMGLGVGGMLPITFALLSETVPRRHRGWMMILIGSDIAGAYIIVSWLAATWAAPDRFGWRLLWLIGLPTGLALFVLNRWIPESPRFLLRMNRPQEAAAVLRRYGAEIIEETAAARTEDTSTRQLLRRPFLGLSIAVVLLAIGVGTTQFGFQQWIPSNLQRLGLSEVNASSVLRNAAILGFPLSIPVALLYGFWSSKKTVLLLVGVMTVALSAFIAFGDSVVDNRVALYVLLIVPIWGINILNAVLAAYTAEVYPTVVRARGSGLSAAATKAGGVLILAAAVAAFAAPSIRFTAAVGVAPLALAVGALAIYGPETRQRQLEHITATQFAK</sequence>
<feature type="transmembrane region" description="Helical" evidence="5">
    <location>
        <begin position="430"/>
        <end position="452"/>
    </location>
</feature>
<feature type="domain" description="Major facilitator superfamily (MFS) profile" evidence="6">
    <location>
        <begin position="100"/>
        <end position="517"/>
    </location>
</feature>
<evidence type="ECO:0000256" key="4">
    <source>
        <dbReference type="ARBA" id="ARBA00023136"/>
    </source>
</evidence>
<feature type="transmembrane region" description="Helical" evidence="5">
    <location>
        <begin position="493"/>
        <end position="512"/>
    </location>
</feature>
<evidence type="ECO:0000313" key="8">
    <source>
        <dbReference type="Proteomes" id="UP000266677"/>
    </source>
</evidence>
<feature type="transmembrane region" description="Helical" evidence="5">
    <location>
        <begin position="263"/>
        <end position="282"/>
    </location>
</feature>
<dbReference type="PANTHER" id="PTHR24064">
    <property type="entry name" value="SOLUTE CARRIER FAMILY 22 MEMBER"/>
    <property type="match status" value="1"/>
</dbReference>
<dbReference type="Gene3D" id="1.20.1250.20">
    <property type="entry name" value="MFS general substrate transporter like domains"/>
    <property type="match status" value="1"/>
</dbReference>
<keyword evidence="3 5" id="KW-1133">Transmembrane helix</keyword>
<evidence type="ECO:0000256" key="2">
    <source>
        <dbReference type="ARBA" id="ARBA00022692"/>
    </source>
</evidence>
<dbReference type="SUPFAM" id="SSF103473">
    <property type="entry name" value="MFS general substrate transporter"/>
    <property type="match status" value="1"/>
</dbReference>
<protein>
    <submittedName>
        <fullName evidence="7">MFS transporter</fullName>
    </submittedName>
</protein>
<evidence type="ECO:0000256" key="1">
    <source>
        <dbReference type="ARBA" id="ARBA00004651"/>
    </source>
</evidence>
<feature type="transmembrane region" description="Helical" evidence="5">
    <location>
        <begin position="401"/>
        <end position="418"/>
    </location>
</feature>
<feature type="transmembrane region" description="Helical" evidence="5">
    <location>
        <begin position="372"/>
        <end position="394"/>
    </location>
</feature>
<evidence type="ECO:0000256" key="3">
    <source>
        <dbReference type="ARBA" id="ARBA00022989"/>
    </source>
</evidence>
<keyword evidence="8" id="KW-1185">Reference proteome</keyword>
<accession>A0A3A4KBM0</accession>
<proteinExistence type="predicted"/>
<feature type="transmembrane region" description="Helical" evidence="5">
    <location>
        <begin position="51"/>
        <end position="70"/>
    </location>
</feature>
<feature type="transmembrane region" description="Helical" evidence="5">
    <location>
        <begin position="331"/>
        <end position="352"/>
    </location>
</feature>
<feature type="transmembrane region" description="Helical" evidence="5">
    <location>
        <begin position="91"/>
        <end position="110"/>
    </location>
</feature>
<keyword evidence="4 5" id="KW-0472">Membrane</keyword>
<evidence type="ECO:0000313" key="7">
    <source>
        <dbReference type="EMBL" id="RJO72523.1"/>
    </source>
</evidence>
<keyword evidence="2 5" id="KW-0812">Transmembrane</keyword>
<organism evidence="7 8">
    <name type="scientific">Nocardia panacis</name>
    <dbReference type="NCBI Taxonomy" id="2340916"/>
    <lineage>
        <taxon>Bacteria</taxon>
        <taxon>Bacillati</taxon>
        <taxon>Actinomycetota</taxon>
        <taxon>Actinomycetes</taxon>
        <taxon>Mycobacteriales</taxon>
        <taxon>Nocardiaceae</taxon>
        <taxon>Nocardia</taxon>
    </lineage>
</organism>
<feature type="transmembrane region" description="Helical" evidence="5">
    <location>
        <begin position="198"/>
        <end position="219"/>
    </location>
</feature>
<dbReference type="InterPro" id="IPR020846">
    <property type="entry name" value="MFS_dom"/>
</dbReference>
<evidence type="ECO:0000259" key="6">
    <source>
        <dbReference type="PROSITE" id="PS50850"/>
    </source>
</evidence>
<dbReference type="InterPro" id="IPR011701">
    <property type="entry name" value="MFS"/>
</dbReference>
<dbReference type="Pfam" id="PF07690">
    <property type="entry name" value="MFS_1"/>
    <property type="match status" value="1"/>
</dbReference>
<dbReference type="InterPro" id="IPR036259">
    <property type="entry name" value="MFS_trans_sf"/>
</dbReference>
<evidence type="ECO:0000256" key="5">
    <source>
        <dbReference type="SAM" id="Phobius"/>
    </source>
</evidence>
<gene>
    <name evidence="7" type="ORF">D5S18_22375</name>
</gene>
<feature type="transmembrane region" description="Helical" evidence="5">
    <location>
        <begin position="12"/>
        <end position="31"/>
    </location>
</feature>
<dbReference type="EMBL" id="QZFU01000028">
    <property type="protein sequence ID" value="RJO72523.1"/>
    <property type="molecule type" value="Genomic_DNA"/>
</dbReference>
<dbReference type="GO" id="GO:0005886">
    <property type="term" value="C:plasma membrane"/>
    <property type="evidence" value="ECO:0007669"/>
    <property type="project" value="UniProtKB-SubCell"/>
</dbReference>
<comment type="caution">
    <text evidence="7">The sequence shown here is derived from an EMBL/GenBank/DDBJ whole genome shotgun (WGS) entry which is preliminary data.</text>
</comment>
<name>A0A3A4KBM0_9NOCA</name>
<comment type="subcellular location">
    <subcellularLocation>
        <location evidence="1">Cell membrane</location>
        <topology evidence="1">Multi-pass membrane protein</topology>
    </subcellularLocation>
</comment>
<dbReference type="OrthoDB" id="9787026at2"/>
<feature type="transmembrane region" description="Helical" evidence="5">
    <location>
        <begin position="231"/>
        <end position="251"/>
    </location>
</feature>
<dbReference type="PROSITE" id="PS50850">
    <property type="entry name" value="MFS"/>
    <property type="match status" value="1"/>
</dbReference>
<dbReference type="AlphaFoldDB" id="A0A3A4KBM0"/>
<feature type="transmembrane region" description="Helical" evidence="5">
    <location>
        <begin position="173"/>
        <end position="192"/>
    </location>
</feature>